<feature type="region of interest" description="Disordered" evidence="1">
    <location>
        <begin position="78"/>
        <end position="154"/>
    </location>
</feature>
<comment type="caution">
    <text evidence="2">The sequence shown here is derived from an EMBL/GenBank/DDBJ whole genome shotgun (WGS) entry which is preliminary data.</text>
</comment>
<evidence type="ECO:0000313" key="3">
    <source>
        <dbReference type="Proteomes" id="UP000660262"/>
    </source>
</evidence>
<feature type="compositionally biased region" description="Low complexity" evidence="1">
    <location>
        <begin position="121"/>
        <end position="149"/>
    </location>
</feature>
<dbReference type="AlphaFoldDB" id="A0A830H719"/>
<dbReference type="EMBL" id="BNJQ01000004">
    <property type="protein sequence ID" value="GHP03026.1"/>
    <property type="molecule type" value="Genomic_DNA"/>
</dbReference>
<reference evidence="2" key="1">
    <citation type="submission" date="2020-10" db="EMBL/GenBank/DDBJ databases">
        <title>Unveiling of a novel bifunctional photoreceptor, Dualchrome1, isolated from a cosmopolitan green alga.</title>
        <authorList>
            <person name="Suzuki S."/>
            <person name="Kawachi M."/>
        </authorList>
    </citation>
    <scope>NUCLEOTIDE SEQUENCE</scope>
    <source>
        <strain evidence="2">NIES 2893</strain>
    </source>
</reference>
<gene>
    <name evidence="2" type="ORF">PPROV_000178100</name>
</gene>
<evidence type="ECO:0000256" key="1">
    <source>
        <dbReference type="SAM" id="MobiDB-lite"/>
    </source>
</evidence>
<sequence>MSSALTSTSTSRGDDNSSRILTAVLQSSSSPVIFATISAFVCFALAGMDSFRPSAKSETASSQEAYVEELLKSSKGISGIEASPNKGIKGEAERKTNRMVAPPQNKSEEEKAKEAKEASKKPAAAAAKPAKKTTTSSPKKASSSSSSSSGGPGALIGGAVVVGAAAVLLAGNKKEGGSSTPKPAAAAAAPASAAAAAEANAAEAKEWIDNWKAKGASRSDY</sequence>
<accession>A0A830H719</accession>
<dbReference type="Proteomes" id="UP000660262">
    <property type="component" value="Unassembled WGS sequence"/>
</dbReference>
<protein>
    <submittedName>
        <fullName evidence="2">Uncharacterized protein</fullName>
    </submittedName>
</protein>
<proteinExistence type="predicted"/>
<keyword evidence="3" id="KW-1185">Reference proteome</keyword>
<name>A0A830H719_9CHLO</name>
<feature type="region of interest" description="Disordered" evidence="1">
    <location>
        <begin position="173"/>
        <end position="192"/>
    </location>
</feature>
<feature type="compositionally biased region" description="Low complexity" evidence="1">
    <location>
        <begin position="183"/>
        <end position="192"/>
    </location>
</feature>
<feature type="compositionally biased region" description="Basic and acidic residues" evidence="1">
    <location>
        <begin position="106"/>
        <end position="120"/>
    </location>
</feature>
<evidence type="ECO:0000313" key="2">
    <source>
        <dbReference type="EMBL" id="GHP03026.1"/>
    </source>
</evidence>
<organism evidence="2 3">
    <name type="scientific">Pycnococcus provasolii</name>
    <dbReference type="NCBI Taxonomy" id="41880"/>
    <lineage>
        <taxon>Eukaryota</taxon>
        <taxon>Viridiplantae</taxon>
        <taxon>Chlorophyta</taxon>
        <taxon>Pseudoscourfieldiophyceae</taxon>
        <taxon>Pseudoscourfieldiales</taxon>
        <taxon>Pycnococcaceae</taxon>
        <taxon>Pycnococcus</taxon>
    </lineage>
</organism>